<evidence type="ECO:0000313" key="2">
    <source>
        <dbReference type="Proteomes" id="UP000215914"/>
    </source>
</evidence>
<sequence length="71" mass="8664">MFTKHHERTCNNQKYKANNASLLKKVVFKPKLWDRWLHEEMELDLDKSIKKALGQFHDYFIECSTKLYYIV</sequence>
<name>A0A251VCR3_HELAN</name>
<keyword evidence="2" id="KW-1185">Reference proteome</keyword>
<dbReference type="Proteomes" id="UP000215914">
    <property type="component" value="Chromosome 2"/>
</dbReference>
<protein>
    <submittedName>
        <fullName evidence="1">Uncharacterized protein</fullName>
    </submittedName>
</protein>
<evidence type="ECO:0000313" key="1">
    <source>
        <dbReference type="EMBL" id="OTG33390.1"/>
    </source>
</evidence>
<organism evidence="1 2">
    <name type="scientific">Helianthus annuus</name>
    <name type="common">Common sunflower</name>
    <dbReference type="NCBI Taxonomy" id="4232"/>
    <lineage>
        <taxon>Eukaryota</taxon>
        <taxon>Viridiplantae</taxon>
        <taxon>Streptophyta</taxon>
        <taxon>Embryophyta</taxon>
        <taxon>Tracheophyta</taxon>
        <taxon>Spermatophyta</taxon>
        <taxon>Magnoliopsida</taxon>
        <taxon>eudicotyledons</taxon>
        <taxon>Gunneridae</taxon>
        <taxon>Pentapetalae</taxon>
        <taxon>asterids</taxon>
        <taxon>campanulids</taxon>
        <taxon>Asterales</taxon>
        <taxon>Asteraceae</taxon>
        <taxon>Asteroideae</taxon>
        <taxon>Heliantheae alliance</taxon>
        <taxon>Heliantheae</taxon>
        <taxon>Helianthus</taxon>
    </lineage>
</organism>
<dbReference type="InParanoid" id="A0A251VCR3"/>
<accession>A0A251VCR3</accession>
<proteinExistence type="predicted"/>
<gene>
    <name evidence="1" type="ORF">HannXRQ_Chr02g0034181</name>
</gene>
<reference evidence="2" key="1">
    <citation type="journal article" date="2017" name="Nature">
        <title>The sunflower genome provides insights into oil metabolism, flowering and Asterid evolution.</title>
        <authorList>
            <person name="Badouin H."/>
            <person name="Gouzy J."/>
            <person name="Grassa C.J."/>
            <person name="Murat F."/>
            <person name="Staton S.E."/>
            <person name="Cottret L."/>
            <person name="Lelandais-Briere C."/>
            <person name="Owens G.L."/>
            <person name="Carrere S."/>
            <person name="Mayjonade B."/>
            <person name="Legrand L."/>
            <person name="Gill N."/>
            <person name="Kane N.C."/>
            <person name="Bowers J.E."/>
            <person name="Hubner S."/>
            <person name="Bellec A."/>
            <person name="Berard A."/>
            <person name="Berges H."/>
            <person name="Blanchet N."/>
            <person name="Boniface M.C."/>
            <person name="Brunel D."/>
            <person name="Catrice O."/>
            <person name="Chaidir N."/>
            <person name="Claudel C."/>
            <person name="Donnadieu C."/>
            <person name="Faraut T."/>
            <person name="Fievet G."/>
            <person name="Helmstetter N."/>
            <person name="King M."/>
            <person name="Knapp S.J."/>
            <person name="Lai Z."/>
            <person name="Le Paslier M.C."/>
            <person name="Lippi Y."/>
            <person name="Lorenzon L."/>
            <person name="Mandel J.R."/>
            <person name="Marage G."/>
            <person name="Marchand G."/>
            <person name="Marquand E."/>
            <person name="Bret-Mestries E."/>
            <person name="Morien E."/>
            <person name="Nambeesan S."/>
            <person name="Nguyen T."/>
            <person name="Pegot-Espagnet P."/>
            <person name="Pouilly N."/>
            <person name="Raftis F."/>
            <person name="Sallet E."/>
            <person name="Schiex T."/>
            <person name="Thomas J."/>
            <person name="Vandecasteele C."/>
            <person name="Vares D."/>
            <person name="Vear F."/>
            <person name="Vautrin S."/>
            <person name="Crespi M."/>
            <person name="Mangin B."/>
            <person name="Burke J.M."/>
            <person name="Salse J."/>
            <person name="Munos S."/>
            <person name="Vincourt P."/>
            <person name="Rieseberg L.H."/>
            <person name="Langlade N.B."/>
        </authorList>
    </citation>
    <scope>NUCLEOTIDE SEQUENCE [LARGE SCALE GENOMIC DNA]</scope>
    <source>
        <strain evidence="2">cv. SF193</strain>
    </source>
</reference>
<dbReference type="EMBL" id="CM007891">
    <property type="protein sequence ID" value="OTG33390.1"/>
    <property type="molecule type" value="Genomic_DNA"/>
</dbReference>
<dbReference type="AlphaFoldDB" id="A0A251VCR3"/>